<feature type="transmembrane region" description="Helical" evidence="1">
    <location>
        <begin position="264"/>
        <end position="289"/>
    </location>
</feature>
<feature type="transmembrane region" description="Helical" evidence="1">
    <location>
        <begin position="393"/>
        <end position="410"/>
    </location>
</feature>
<evidence type="ECO:0000256" key="1">
    <source>
        <dbReference type="SAM" id="Phobius"/>
    </source>
</evidence>
<dbReference type="AlphaFoldDB" id="A0A5D4ICL3"/>
<dbReference type="Proteomes" id="UP000323242">
    <property type="component" value="Unassembled WGS sequence"/>
</dbReference>
<keyword evidence="1" id="KW-1133">Transmembrane helix</keyword>
<feature type="transmembrane region" description="Helical" evidence="1">
    <location>
        <begin position="220"/>
        <end position="238"/>
    </location>
</feature>
<dbReference type="InterPro" id="IPR005182">
    <property type="entry name" value="YdbS-like_PH"/>
</dbReference>
<feature type="domain" description="YdbS-like PH" evidence="2">
    <location>
        <begin position="105"/>
        <end position="183"/>
    </location>
</feature>
<dbReference type="Pfam" id="PF03703">
    <property type="entry name" value="bPH_2"/>
    <property type="match status" value="2"/>
</dbReference>
<feature type="transmembrane region" description="Helical" evidence="1">
    <location>
        <begin position="80"/>
        <end position="103"/>
    </location>
</feature>
<proteinExistence type="predicted"/>
<dbReference type="PANTHER" id="PTHR34473:SF3">
    <property type="entry name" value="TRANSMEMBRANE PROTEIN-RELATED"/>
    <property type="match status" value="1"/>
</dbReference>
<reference evidence="3 4" key="1">
    <citation type="submission" date="2019-08" db="EMBL/GenBank/DDBJ databases">
        <title>Draft genome for granaticin producer strain Streptomyces parvus C05.</title>
        <authorList>
            <person name="Gonzalez-Pimentel J.L."/>
        </authorList>
    </citation>
    <scope>NUCLEOTIDE SEQUENCE [LARGE SCALE GENOMIC DNA]</scope>
    <source>
        <strain evidence="3 4">C05</strain>
    </source>
</reference>
<evidence type="ECO:0000259" key="2">
    <source>
        <dbReference type="Pfam" id="PF03703"/>
    </source>
</evidence>
<sequence>MVRPLHRPDGDDRRVTVDRAAVPGRGPALRAVRPRALPMTGALAKRRNSPAMFATRAAEHATTIVPTVIAGVSVSTRWPVLFGIPVGAVFALVGAAAVLGLVVDWWMTRFSVTGDGIRYDSGLVVRRSTSIGWSDVVSVQVSRSAVAQFLGCSRVLIGIGTESKATLVIEAVPQAVAAEVKEHFEAGRVRRSPDAPAPAATGGHTVAPDDLIYRIGLRDYLLISVTYGQFVLLFPFLMELYENAAALLPLPPVLPALSDLPGPLWAQVAAGVAVVGATAMAFGTLIAWLRYRGFEVRLGAGVFAMSGGLISAESRQIPRSQVGGVRIQQNPLMRVSGYARLAFVSRQSGERIGANLVFPAARLERVRDSVRSHFPAYATAADRAPEVSRPLRLGLIGTAAATLALTSWAASTMPPVRAVALAAAVAIVLLAATNYCWAAVEHDPDHSVLHFRRGFLWVTHYVVPWDSVYFAHSYQLPVAGRLSVGAVCLGVYDTRAVRLWIPVGRPLLMDRFIETTATAPTLHENEEKA</sequence>
<feature type="domain" description="YdbS-like PH" evidence="2">
    <location>
        <begin position="291"/>
        <end position="356"/>
    </location>
</feature>
<keyword evidence="4" id="KW-1185">Reference proteome</keyword>
<accession>A0A5D4ICL3</accession>
<organism evidence="3 4">
    <name type="scientific">Streptomyces parvus</name>
    <dbReference type="NCBI Taxonomy" id="66428"/>
    <lineage>
        <taxon>Bacteria</taxon>
        <taxon>Bacillati</taxon>
        <taxon>Actinomycetota</taxon>
        <taxon>Actinomycetes</taxon>
        <taxon>Kitasatosporales</taxon>
        <taxon>Streptomycetaceae</taxon>
        <taxon>Streptomyces</taxon>
    </lineage>
</organism>
<evidence type="ECO:0000313" key="4">
    <source>
        <dbReference type="Proteomes" id="UP000323242"/>
    </source>
</evidence>
<keyword evidence="1" id="KW-0812">Transmembrane</keyword>
<feature type="transmembrane region" description="Helical" evidence="1">
    <location>
        <begin position="416"/>
        <end position="437"/>
    </location>
</feature>
<protein>
    <submittedName>
        <fullName evidence="3">PH domain-containing protein</fullName>
    </submittedName>
</protein>
<name>A0A5D4ICL3_9ACTN</name>
<gene>
    <name evidence="3" type="ORF">FY004_33540</name>
</gene>
<evidence type="ECO:0000313" key="3">
    <source>
        <dbReference type="EMBL" id="TYR49393.1"/>
    </source>
</evidence>
<keyword evidence="1" id="KW-0472">Membrane</keyword>
<comment type="caution">
    <text evidence="3">The sequence shown here is derived from an EMBL/GenBank/DDBJ whole genome shotgun (WGS) entry which is preliminary data.</text>
</comment>
<dbReference type="PANTHER" id="PTHR34473">
    <property type="entry name" value="UPF0699 TRANSMEMBRANE PROTEIN YDBS"/>
    <property type="match status" value="1"/>
</dbReference>
<dbReference type="EMBL" id="VSZQ01000281">
    <property type="protein sequence ID" value="TYR49393.1"/>
    <property type="molecule type" value="Genomic_DNA"/>
</dbReference>